<feature type="domain" description="Fungal-type protein kinase" evidence="1">
    <location>
        <begin position="85"/>
        <end position="176"/>
    </location>
</feature>
<name>A0A2X0LC88_9BASI</name>
<gene>
    <name evidence="2" type="ORF">BZ3500_MVSOF-1268-A1-R1_CHR3-3G06617</name>
</gene>
<dbReference type="STRING" id="289078.A0A2X0LC88"/>
<dbReference type="Gene3D" id="1.10.510.10">
    <property type="entry name" value="Transferase(Phosphotransferase) domain 1"/>
    <property type="match status" value="1"/>
</dbReference>
<proteinExistence type="predicted"/>
<dbReference type="Pfam" id="PF17667">
    <property type="entry name" value="Pkinase_fungal"/>
    <property type="match status" value="1"/>
</dbReference>
<sequence length="257" mass="28939">MVKRRGGAAREGKREAGWLEVVVRRKRSGALHFSSVFRPIYVGNFQIPNAKFSRPPALRWAFRFRLQHDLQRAEGCAYANDPLPCVTGHRQLSEYGFIHRDVSYGNGMVHRHGDGVLIDYNLAVRTARTIEETCRLSRSERSRGTLPYISRLLLVPETESVVHGRWHDIESLLYVASRTAFQSGSRIGFKTLLAACASRWSGVEDVLTILKDNCSIAAAYVDLDGDELEAKLCDLWDTGVMSYKNIQTRLRALAEAA</sequence>
<evidence type="ECO:0000313" key="2">
    <source>
        <dbReference type="EMBL" id="SCZ98154.1"/>
    </source>
</evidence>
<dbReference type="InterPro" id="IPR040976">
    <property type="entry name" value="Pkinase_fungal"/>
</dbReference>
<evidence type="ECO:0000259" key="1">
    <source>
        <dbReference type="Pfam" id="PF17667"/>
    </source>
</evidence>
<keyword evidence="3" id="KW-1185">Reference proteome</keyword>
<dbReference type="AlphaFoldDB" id="A0A2X0LC88"/>
<dbReference type="Proteomes" id="UP000249723">
    <property type="component" value="Unassembled WGS sequence"/>
</dbReference>
<protein>
    <submittedName>
        <fullName evidence="2">BZ3500_MvSof-1268-A1-R1_Chr3-3g06617 protein</fullName>
    </submittedName>
</protein>
<dbReference type="OrthoDB" id="5584477at2759"/>
<evidence type="ECO:0000313" key="3">
    <source>
        <dbReference type="Proteomes" id="UP000249723"/>
    </source>
</evidence>
<dbReference type="SUPFAM" id="SSF56112">
    <property type="entry name" value="Protein kinase-like (PK-like)"/>
    <property type="match status" value="1"/>
</dbReference>
<dbReference type="EMBL" id="FMWP01000094">
    <property type="protein sequence ID" value="SCZ98154.1"/>
    <property type="molecule type" value="Genomic_DNA"/>
</dbReference>
<reference evidence="3" key="1">
    <citation type="submission" date="2016-10" db="EMBL/GenBank/DDBJ databases">
        <authorList>
            <person name="Jeantristanb JTB J.-T."/>
            <person name="Ricardo R."/>
        </authorList>
    </citation>
    <scope>NUCLEOTIDE SEQUENCE [LARGE SCALE GENOMIC DNA]</scope>
</reference>
<accession>A0A2X0LC88</accession>
<organism evidence="2 3">
    <name type="scientific">Microbotryum saponariae</name>
    <dbReference type="NCBI Taxonomy" id="289078"/>
    <lineage>
        <taxon>Eukaryota</taxon>
        <taxon>Fungi</taxon>
        <taxon>Dikarya</taxon>
        <taxon>Basidiomycota</taxon>
        <taxon>Pucciniomycotina</taxon>
        <taxon>Microbotryomycetes</taxon>
        <taxon>Microbotryales</taxon>
        <taxon>Microbotryaceae</taxon>
        <taxon>Microbotryum</taxon>
    </lineage>
</organism>
<dbReference type="InterPro" id="IPR011009">
    <property type="entry name" value="Kinase-like_dom_sf"/>
</dbReference>